<feature type="region of interest" description="Disordered" evidence="1">
    <location>
        <begin position="328"/>
        <end position="399"/>
    </location>
</feature>
<reference evidence="2 3" key="1">
    <citation type="submission" date="2014-11" db="EMBL/GenBank/DDBJ databases">
        <authorList>
            <person name="Zhu J."/>
            <person name="Qi W."/>
            <person name="Song R."/>
        </authorList>
    </citation>
    <scope>NUCLEOTIDE SEQUENCE [LARGE SCALE GENOMIC DNA]</scope>
</reference>
<organism evidence="2 3">
    <name type="scientific">Vitrella brassicaformis (strain CCMP3155)</name>
    <dbReference type="NCBI Taxonomy" id="1169540"/>
    <lineage>
        <taxon>Eukaryota</taxon>
        <taxon>Sar</taxon>
        <taxon>Alveolata</taxon>
        <taxon>Colpodellida</taxon>
        <taxon>Vitrellaceae</taxon>
        <taxon>Vitrella</taxon>
    </lineage>
</organism>
<keyword evidence="3" id="KW-1185">Reference proteome</keyword>
<feature type="compositionally biased region" description="Low complexity" evidence="1">
    <location>
        <begin position="66"/>
        <end position="92"/>
    </location>
</feature>
<gene>
    <name evidence="2" type="ORF">Vbra_1585</name>
</gene>
<evidence type="ECO:0000313" key="2">
    <source>
        <dbReference type="EMBL" id="CEM11525.1"/>
    </source>
</evidence>
<feature type="compositionally biased region" description="Gly residues" evidence="1">
    <location>
        <begin position="360"/>
        <end position="377"/>
    </location>
</feature>
<feature type="region of interest" description="Disordered" evidence="1">
    <location>
        <begin position="63"/>
        <end position="120"/>
    </location>
</feature>
<feature type="compositionally biased region" description="Pro residues" evidence="1">
    <location>
        <begin position="190"/>
        <end position="201"/>
    </location>
</feature>
<dbReference type="Proteomes" id="UP000041254">
    <property type="component" value="Unassembled WGS sequence"/>
</dbReference>
<name>A0A0G4FE91_VITBC</name>
<dbReference type="VEuPathDB" id="CryptoDB:Vbra_1585"/>
<evidence type="ECO:0000313" key="3">
    <source>
        <dbReference type="Proteomes" id="UP000041254"/>
    </source>
</evidence>
<protein>
    <submittedName>
        <fullName evidence="2">Uncharacterized protein</fullName>
    </submittedName>
</protein>
<accession>A0A0G4FE91</accession>
<feature type="compositionally biased region" description="Pro residues" evidence="1">
    <location>
        <begin position="390"/>
        <end position="399"/>
    </location>
</feature>
<sequence length="399" mass="41706">MLTPDIQWQNAQIKRLQETTGEHFNKQKRLKAELDAVMRRIRDCPAGYNISKEFLYRSGIMGTGSGPSSAPTTGETTPTNYTTSASPSAPTTHGPHTVPPALSGPPTSSVPPAGPYMAPPATQMPPHMTTDNGALMGGMGTPMVPGTGAVPPHNFNHNLNLNGPTAHASFGPHSHAHHPNFATHSHTPQHPIPSSAPTPGRPHPGLQLCLTRSTYDSTMPAIGIGVGSTGVSLEVAPDLRNELMKNPAHFASRNEVPATLHHTTSDGSVVVQRMPEREGMDGSHAALQHWRITSAIIDGVLGLQGVENNLKLEMALALIAAEVKAQQSASESGVGFPKAPPKRTRPETPRNGGDRSGQFGPTGGGRGGRGGGGYGGPAGPPMMSSYQPSGYPPSSMPWG</sequence>
<feature type="compositionally biased region" description="Pro residues" evidence="1">
    <location>
        <begin position="108"/>
        <end position="118"/>
    </location>
</feature>
<dbReference type="InParanoid" id="A0A0G4FE91"/>
<dbReference type="AlphaFoldDB" id="A0A0G4FE91"/>
<evidence type="ECO:0000256" key="1">
    <source>
        <dbReference type="SAM" id="MobiDB-lite"/>
    </source>
</evidence>
<dbReference type="EMBL" id="CDMY01000418">
    <property type="protein sequence ID" value="CEM11525.1"/>
    <property type="molecule type" value="Genomic_DNA"/>
</dbReference>
<feature type="region of interest" description="Disordered" evidence="1">
    <location>
        <begin position="163"/>
        <end position="201"/>
    </location>
</feature>
<proteinExistence type="predicted"/>